<evidence type="ECO:0000256" key="3">
    <source>
        <dbReference type="ARBA" id="ARBA00022679"/>
    </source>
</evidence>
<gene>
    <name evidence="13" type="ORF">WG66_10640</name>
</gene>
<proteinExistence type="inferred from homology"/>
<evidence type="ECO:0000256" key="5">
    <source>
        <dbReference type="ARBA" id="ARBA00022946"/>
    </source>
</evidence>
<comment type="function">
    <text evidence="11">Converts protoheme IX and farnesyl diphosphate to heme O.</text>
</comment>
<comment type="caution">
    <text evidence="13">The sequence shown here is derived from an EMBL/GenBank/DDBJ whole genome shotgun (WGS) entry which is preliminary data.</text>
</comment>
<feature type="transmembrane region" description="Helical" evidence="12">
    <location>
        <begin position="299"/>
        <end position="319"/>
    </location>
</feature>
<evidence type="ECO:0000256" key="4">
    <source>
        <dbReference type="ARBA" id="ARBA00022692"/>
    </source>
</evidence>
<dbReference type="InterPro" id="IPR030470">
    <property type="entry name" value="UbiA_prenylTrfase_CS"/>
</dbReference>
<evidence type="ECO:0000256" key="10">
    <source>
        <dbReference type="ARBA" id="ARBA00030253"/>
    </source>
</evidence>
<evidence type="ECO:0000313" key="13">
    <source>
        <dbReference type="EMBL" id="KTB36781.1"/>
    </source>
</evidence>
<dbReference type="GO" id="GO:0008495">
    <property type="term" value="F:protoheme IX farnesyltransferase activity"/>
    <property type="evidence" value="ECO:0007669"/>
    <property type="project" value="InterPro"/>
</dbReference>
<dbReference type="EMBL" id="LATX01001882">
    <property type="protein sequence ID" value="KTB36781.1"/>
    <property type="molecule type" value="Genomic_DNA"/>
</dbReference>
<dbReference type="Gene3D" id="1.10.357.140">
    <property type="entry name" value="UbiA prenyltransferase"/>
    <property type="match status" value="1"/>
</dbReference>
<feature type="transmembrane region" description="Helical" evidence="12">
    <location>
        <begin position="239"/>
        <end position="264"/>
    </location>
</feature>
<evidence type="ECO:0000256" key="9">
    <source>
        <dbReference type="ARBA" id="ARBA00023136"/>
    </source>
</evidence>
<protein>
    <recommendedName>
        <fullName evidence="2 11">Protoheme IX farnesyltransferase, mitochondrial</fullName>
        <ecNumber evidence="11">2.5.1.-</ecNumber>
    </recommendedName>
    <alternativeName>
        <fullName evidence="10 11">Heme O synthase</fullName>
    </alternativeName>
</protein>
<dbReference type="GO" id="GO:0006784">
    <property type="term" value="P:heme A biosynthetic process"/>
    <property type="evidence" value="ECO:0007669"/>
    <property type="project" value="TreeGrafter"/>
</dbReference>
<dbReference type="EC" id="2.5.1.-" evidence="11"/>
<dbReference type="AlphaFoldDB" id="A0A0W0FKF4"/>
<dbReference type="InterPro" id="IPR044878">
    <property type="entry name" value="UbiA_sf"/>
</dbReference>
<feature type="transmembrane region" description="Helical" evidence="12">
    <location>
        <begin position="175"/>
        <end position="193"/>
    </location>
</feature>
<sequence>MFTPVTLRSGTAALSRPLFSSFFFHNAQWLSQKTSITRSPHTLKLTIHPEIKHAPRSAYKEAEVLTPARLLKVYSQLSKSRLSILVILTSMSGVALSPLPTTVSTLLATAVGTALCSASANTFNQLQEVPFDAQMTRTRMRPLVRRAITPVHAAGFGIATGIAGPAVLWTLVNPTTAILGLSNIALYAGVYTWMKRRSYFNTWVGAIVGAIPPLMGWTACGGQLLPSESYPVHLFPPTFFSSLPVDLAMIDNPLAPFALFMLLFSWQFPHFNPLAHLVRGSYAQAGYSMLSVLDPKKNALVALRHALLLVPICSVLMPLSGLTTWWFAITSLFPNLISVHASWEFWRKGGEKEARVLFRHSLWYLPVMLGLMMIHKQGVDWMQWIGFREEEKDADNVVESKL</sequence>
<dbReference type="CDD" id="cd13957">
    <property type="entry name" value="PT_UbiA_Cox10"/>
    <property type="match status" value="1"/>
</dbReference>
<evidence type="ECO:0000256" key="7">
    <source>
        <dbReference type="ARBA" id="ARBA00023128"/>
    </source>
</evidence>
<keyword evidence="6 12" id="KW-1133">Transmembrane helix</keyword>
<keyword evidence="9 11" id="KW-0472">Membrane</keyword>
<comment type="similarity">
    <text evidence="11">Belongs to the ubiA prenyltransferase family.</text>
</comment>
<keyword evidence="7 11" id="KW-0496">Mitochondrion</keyword>
<dbReference type="PANTHER" id="PTHR43448">
    <property type="entry name" value="PROTOHEME IX FARNESYLTRANSFERASE, MITOCHONDRIAL"/>
    <property type="match status" value="1"/>
</dbReference>
<keyword evidence="3 11" id="KW-0808">Transferase</keyword>
<evidence type="ECO:0000256" key="8">
    <source>
        <dbReference type="ARBA" id="ARBA00023133"/>
    </source>
</evidence>
<dbReference type="InterPro" id="IPR006369">
    <property type="entry name" value="Protohaem_IX_farnesylTrfase"/>
</dbReference>
<evidence type="ECO:0000256" key="1">
    <source>
        <dbReference type="ARBA" id="ARBA00004225"/>
    </source>
</evidence>
<feature type="transmembrane region" description="Helical" evidence="12">
    <location>
        <begin position="200"/>
        <end position="219"/>
    </location>
</feature>
<dbReference type="Pfam" id="PF01040">
    <property type="entry name" value="UbiA"/>
    <property type="match status" value="1"/>
</dbReference>
<evidence type="ECO:0000256" key="11">
    <source>
        <dbReference type="PIRNR" id="PIRNR001773"/>
    </source>
</evidence>
<dbReference type="HAMAP" id="MF_00154">
    <property type="entry name" value="CyoE_CtaB"/>
    <property type="match status" value="1"/>
</dbReference>
<reference evidence="13 14" key="1">
    <citation type="submission" date="2015-12" db="EMBL/GenBank/DDBJ databases">
        <title>Draft genome sequence of Moniliophthora roreri, the causal agent of frosty pod rot of cacao.</title>
        <authorList>
            <person name="Aime M.C."/>
            <person name="Diaz-Valderrama J.R."/>
            <person name="Kijpornyongpan T."/>
            <person name="Phillips-Mora W."/>
        </authorList>
    </citation>
    <scope>NUCLEOTIDE SEQUENCE [LARGE SCALE GENOMIC DNA]</scope>
    <source>
        <strain evidence="13 14">MCA 2952</strain>
    </source>
</reference>
<evidence type="ECO:0000256" key="2">
    <source>
        <dbReference type="ARBA" id="ARBA00016335"/>
    </source>
</evidence>
<dbReference type="PANTHER" id="PTHR43448:SF2">
    <property type="entry name" value="PROTOHEME IX FARNESYLTRANSFERASE, MITOCHONDRIAL"/>
    <property type="match status" value="1"/>
</dbReference>
<evidence type="ECO:0000313" key="14">
    <source>
        <dbReference type="Proteomes" id="UP000054988"/>
    </source>
</evidence>
<evidence type="ECO:0000256" key="12">
    <source>
        <dbReference type="SAM" id="Phobius"/>
    </source>
</evidence>
<dbReference type="GO" id="GO:0031966">
    <property type="term" value="C:mitochondrial membrane"/>
    <property type="evidence" value="ECO:0007669"/>
    <property type="project" value="UniProtKB-SubCell"/>
</dbReference>
<dbReference type="eggNOG" id="KOG1380">
    <property type="taxonomic scope" value="Eukaryota"/>
</dbReference>
<name>A0A0W0FKF4_MONRR</name>
<evidence type="ECO:0000256" key="6">
    <source>
        <dbReference type="ARBA" id="ARBA00022989"/>
    </source>
</evidence>
<dbReference type="PIRSF" id="PIRSF001773">
    <property type="entry name" value="COX10"/>
    <property type="match status" value="1"/>
</dbReference>
<dbReference type="PROSITE" id="PS00943">
    <property type="entry name" value="UBIA"/>
    <property type="match status" value="1"/>
</dbReference>
<keyword evidence="5" id="KW-0809">Transit peptide</keyword>
<accession>A0A0W0FKF4</accession>
<keyword evidence="8 11" id="KW-0350">Heme biosynthesis</keyword>
<dbReference type="InterPro" id="IPR000537">
    <property type="entry name" value="UbiA_prenyltransferase"/>
</dbReference>
<dbReference type="FunFam" id="1.10.357.140:FF:000004">
    <property type="entry name" value="Protoheme IX farnesyltransferase, mitochondrial"/>
    <property type="match status" value="1"/>
</dbReference>
<comment type="subcellular location">
    <subcellularLocation>
        <location evidence="1">Mitochondrion membrane</location>
        <topology evidence="1">Multi-pass membrane protein</topology>
    </subcellularLocation>
</comment>
<dbReference type="Proteomes" id="UP000054988">
    <property type="component" value="Unassembled WGS sequence"/>
</dbReference>
<dbReference type="InterPro" id="IPR016315">
    <property type="entry name" value="Protohaem_IX_farnesylTrfase_mt"/>
</dbReference>
<organism evidence="13 14">
    <name type="scientific">Moniliophthora roreri</name>
    <name type="common">Frosty pod rot fungus</name>
    <name type="synonym">Monilia roreri</name>
    <dbReference type="NCBI Taxonomy" id="221103"/>
    <lineage>
        <taxon>Eukaryota</taxon>
        <taxon>Fungi</taxon>
        <taxon>Dikarya</taxon>
        <taxon>Basidiomycota</taxon>
        <taxon>Agaricomycotina</taxon>
        <taxon>Agaricomycetes</taxon>
        <taxon>Agaricomycetidae</taxon>
        <taxon>Agaricales</taxon>
        <taxon>Marasmiineae</taxon>
        <taxon>Marasmiaceae</taxon>
        <taxon>Moniliophthora</taxon>
    </lineage>
</organism>
<feature type="transmembrane region" description="Helical" evidence="12">
    <location>
        <begin position="147"/>
        <end position="169"/>
    </location>
</feature>
<keyword evidence="4 12" id="KW-0812">Transmembrane</keyword>